<name>A0A1H5Z6B1_9ACTN</name>
<dbReference type="Pfam" id="PF12836">
    <property type="entry name" value="HHH_3"/>
    <property type="match status" value="1"/>
</dbReference>
<dbReference type="RefSeq" id="WP_146087343.1">
    <property type="nucleotide sequence ID" value="NZ_FNVO01000004.1"/>
</dbReference>
<dbReference type="Proteomes" id="UP000236723">
    <property type="component" value="Unassembled WGS sequence"/>
</dbReference>
<reference evidence="3" key="1">
    <citation type="submission" date="2016-10" db="EMBL/GenBank/DDBJ databases">
        <authorList>
            <person name="Varghese N."/>
            <person name="Submissions S."/>
        </authorList>
    </citation>
    <scope>NUCLEOTIDE SEQUENCE [LARGE SCALE GENOMIC DNA]</scope>
    <source>
        <strain evidence="3">DSM 43163</strain>
    </source>
</reference>
<evidence type="ECO:0000256" key="1">
    <source>
        <dbReference type="SAM" id="Phobius"/>
    </source>
</evidence>
<keyword evidence="1" id="KW-1133">Transmembrane helix</keyword>
<sequence>MPPEPPRSQGVLWAFTPLITCGFATPFTFTYAAVKRRSAGLAVASAGYLAGWSAMITFMDAGWPLSALASMLLMILWIGGFAHALTVRTRVYPQAAPRDKANEYAIHVAKYRRTLREEARTLAAEDPALAHELGIGRPDVPRAYDDGGLIDVNHAPPFVLATLPGMTSELVERIERIRREQGPFVSVEELAINADLPPDLVTRVGEYAIFLP</sequence>
<dbReference type="AlphaFoldDB" id="A0A1H5Z6B1"/>
<feature type="transmembrane region" description="Helical" evidence="1">
    <location>
        <begin position="65"/>
        <end position="85"/>
    </location>
</feature>
<proteinExistence type="predicted"/>
<gene>
    <name evidence="2" type="ORF">SAMN04489712_104330</name>
</gene>
<dbReference type="EMBL" id="FNVO01000004">
    <property type="protein sequence ID" value="SEG30916.1"/>
    <property type="molecule type" value="Genomic_DNA"/>
</dbReference>
<dbReference type="OrthoDB" id="5184981at2"/>
<organism evidence="2 3">
    <name type="scientific">Thermomonospora echinospora</name>
    <dbReference type="NCBI Taxonomy" id="1992"/>
    <lineage>
        <taxon>Bacteria</taxon>
        <taxon>Bacillati</taxon>
        <taxon>Actinomycetota</taxon>
        <taxon>Actinomycetes</taxon>
        <taxon>Streptosporangiales</taxon>
        <taxon>Thermomonosporaceae</taxon>
        <taxon>Thermomonospora</taxon>
    </lineage>
</organism>
<keyword evidence="1" id="KW-0472">Membrane</keyword>
<accession>A0A1H5Z6B1</accession>
<evidence type="ECO:0000313" key="3">
    <source>
        <dbReference type="Proteomes" id="UP000236723"/>
    </source>
</evidence>
<evidence type="ECO:0000313" key="2">
    <source>
        <dbReference type="EMBL" id="SEG30916.1"/>
    </source>
</evidence>
<feature type="transmembrane region" description="Helical" evidence="1">
    <location>
        <begin position="12"/>
        <end position="34"/>
    </location>
</feature>
<feature type="transmembrane region" description="Helical" evidence="1">
    <location>
        <begin position="41"/>
        <end position="59"/>
    </location>
</feature>
<protein>
    <submittedName>
        <fullName evidence="2">Helix-hairpin-helix motif-containing protein</fullName>
    </submittedName>
</protein>
<keyword evidence="3" id="KW-1185">Reference proteome</keyword>
<dbReference type="InterPro" id="IPR010994">
    <property type="entry name" value="RuvA_2-like"/>
</dbReference>
<keyword evidence="1" id="KW-0812">Transmembrane</keyword>
<dbReference type="SUPFAM" id="SSF47781">
    <property type="entry name" value="RuvA domain 2-like"/>
    <property type="match status" value="1"/>
</dbReference>